<keyword evidence="1" id="KW-0694">RNA-binding</keyword>
<protein>
    <recommendedName>
        <fullName evidence="2">RRM domain-containing protein</fullName>
    </recommendedName>
</protein>
<evidence type="ECO:0000313" key="4">
    <source>
        <dbReference type="Proteomes" id="UP000023785"/>
    </source>
</evidence>
<reference evidence="3 4" key="1">
    <citation type="submission" date="2013-10" db="EMBL/GenBank/DDBJ databases">
        <title>The Genome Sequence of Acinetobacter nectaris CIP 110549.</title>
        <authorList>
            <consortium name="The Broad Institute Genomics Platform"/>
            <consortium name="The Broad Institute Genome Sequencing Center for Infectious Disease"/>
            <person name="Cerqueira G."/>
            <person name="Feldgarden M."/>
            <person name="Courvalin P."/>
            <person name="Grillot-Courvalin C."/>
            <person name="Clermont D."/>
            <person name="Rocha E."/>
            <person name="Yoon E.-J."/>
            <person name="Nemec A."/>
            <person name="Young S.K."/>
            <person name="Zeng Q."/>
            <person name="Gargeya S."/>
            <person name="Fitzgerald M."/>
            <person name="Abouelleil A."/>
            <person name="Alvarado L."/>
            <person name="Berlin A.M."/>
            <person name="Chapman S.B."/>
            <person name="Gainer-Dewar J."/>
            <person name="Goldberg J."/>
            <person name="Gnerre S."/>
            <person name="Griggs A."/>
            <person name="Gujja S."/>
            <person name="Hansen M."/>
            <person name="Howarth C."/>
            <person name="Imamovic A."/>
            <person name="Ireland A."/>
            <person name="Larimer J."/>
            <person name="McCowan C."/>
            <person name="Murphy C."/>
            <person name="Pearson M."/>
            <person name="Poon T.W."/>
            <person name="Priest M."/>
            <person name="Roberts A."/>
            <person name="Saif S."/>
            <person name="Shea T."/>
            <person name="Sykes S."/>
            <person name="Wortman J."/>
            <person name="Nusbaum C."/>
            <person name="Birren B."/>
        </authorList>
    </citation>
    <scope>NUCLEOTIDE SEQUENCE [LARGE SCALE GENOMIC DNA]</scope>
    <source>
        <strain evidence="3 4">CIP 110549</strain>
    </source>
</reference>
<dbReference type="STRING" id="1392540.P256_01784"/>
<dbReference type="InterPro" id="IPR035979">
    <property type="entry name" value="RBD_domain_sf"/>
</dbReference>
<proteinExistence type="predicted"/>
<dbReference type="Proteomes" id="UP000023785">
    <property type="component" value="Unassembled WGS sequence"/>
</dbReference>
<dbReference type="InterPro" id="IPR050502">
    <property type="entry name" value="Euk_RNA-bind_prot"/>
</dbReference>
<dbReference type="OrthoDB" id="9798855at2"/>
<dbReference type="AlphaFoldDB" id="V2T713"/>
<dbReference type="SMART" id="SM00360">
    <property type="entry name" value="RRM"/>
    <property type="match status" value="1"/>
</dbReference>
<organism evidence="3 4">
    <name type="scientific">Acinetobacter nectaris CIP 110549</name>
    <dbReference type="NCBI Taxonomy" id="1392540"/>
    <lineage>
        <taxon>Bacteria</taxon>
        <taxon>Pseudomonadati</taxon>
        <taxon>Pseudomonadota</taxon>
        <taxon>Gammaproteobacteria</taxon>
        <taxon>Moraxellales</taxon>
        <taxon>Moraxellaceae</taxon>
        <taxon>Acinetobacter</taxon>
    </lineage>
</organism>
<dbReference type="RefSeq" id="WP_023273411.1">
    <property type="nucleotide sequence ID" value="NZ_KI530734.1"/>
</dbReference>
<dbReference type="PANTHER" id="PTHR48025">
    <property type="entry name" value="OS02G0815200 PROTEIN"/>
    <property type="match status" value="1"/>
</dbReference>
<sequence>MKILVRNLERSIDEQELKELFAPYGEVESCTIVLDQTTGKSKGFGFVEMPHGREAVKAIKGLNTLKVKGLGIRVKAAEEK</sequence>
<evidence type="ECO:0000313" key="3">
    <source>
        <dbReference type="EMBL" id="ESK38253.1"/>
    </source>
</evidence>
<evidence type="ECO:0000256" key="1">
    <source>
        <dbReference type="ARBA" id="ARBA00022884"/>
    </source>
</evidence>
<feature type="domain" description="RRM" evidence="2">
    <location>
        <begin position="1"/>
        <end position="79"/>
    </location>
</feature>
<accession>V2T713</accession>
<dbReference type="PATRIC" id="fig|1392540.3.peg.1721"/>
<dbReference type="Gene3D" id="3.30.70.330">
    <property type="match status" value="1"/>
</dbReference>
<dbReference type="GO" id="GO:0003729">
    <property type="term" value="F:mRNA binding"/>
    <property type="evidence" value="ECO:0007669"/>
    <property type="project" value="TreeGrafter"/>
</dbReference>
<dbReference type="eggNOG" id="COG0724">
    <property type="taxonomic scope" value="Bacteria"/>
</dbReference>
<dbReference type="PROSITE" id="PS50102">
    <property type="entry name" value="RRM"/>
    <property type="match status" value="1"/>
</dbReference>
<gene>
    <name evidence="3" type="ORF">P256_01784</name>
</gene>
<dbReference type="EMBL" id="AYER01000007">
    <property type="protein sequence ID" value="ESK38253.1"/>
    <property type="molecule type" value="Genomic_DNA"/>
</dbReference>
<dbReference type="InterPro" id="IPR012677">
    <property type="entry name" value="Nucleotide-bd_a/b_plait_sf"/>
</dbReference>
<dbReference type="Pfam" id="PF00076">
    <property type="entry name" value="RRM_1"/>
    <property type="match status" value="1"/>
</dbReference>
<dbReference type="PANTHER" id="PTHR48025:SF1">
    <property type="entry name" value="RRM DOMAIN-CONTAINING PROTEIN"/>
    <property type="match status" value="1"/>
</dbReference>
<dbReference type="HOGENOM" id="CLU_012062_28_8_6"/>
<dbReference type="SUPFAM" id="SSF54928">
    <property type="entry name" value="RNA-binding domain, RBD"/>
    <property type="match status" value="1"/>
</dbReference>
<comment type="caution">
    <text evidence="3">The sequence shown here is derived from an EMBL/GenBank/DDBJ whole genome shotgun (WGS) entry which is preliminary data.</text>
</comment>
<dbReference type="InterPro" id="IPR000504">
    <property type="entry name" value="RRM_dom"/>
</dbReference>
<name>V2T713_9GAMM</name>
<evidence type="ECO:0000259" key="2">
    <source>
        <dbReference type="PROSITE" id="PS50102"/>
    </source>
</evidence>
<keyword evidence="4" id="KW-1185">Reference proteome</keyword>